<dbReference type="AlphaFoldDB" id="A0A9Q3JPZ8"/>
<name>A0A9Q3JPZ8_9BASI</name>
<evidence type="ECO:0000313" key="2">
    <source>
        <dbReference type="Proteomes" id="UP000765509"/>
    </source>
</evidence>
<dbReference type="EMBL" id="AVOT02078828">
    <property type="protein sequence ID" value="MBW0566263.1"/>
    <property type="molecule type" value="Genomic_DNA"/>
</dbReference>
<reference evidence="1" key="1">
    <citation type="submission" date="2021-03" db="EMBL/GenBank/DDBJ databases">
        <title>Draft genome sequence of rust myrtle Austropuccinia psidii MF-1, a brazilian biotype.</title>
        <authorList>
            <person name="Quecine M.C."/>
            <person name="Pachon D.M.R."/>
            <person name="Bonatelli M.L."/>
            <person name="Correr F.H."/>
            <person name="Franceschini L.M."/>
            <person name="Leite T.F."/>
            <person name="Margarido G.R.A."/>
            <person name="Almeida C.A."/>
            <person name="Ferrarezi J.A."/>
            <person name="Labate C.A."/>
        </authorList>
    </citation>
    <scope>NUCLEOTIDE SEQUENCE</scope>
    <source>
        <strain evidence="1">MF-1</strain>
    </source>
</reference>
<organism evidence="1 2">
    <name type="scientific">Austropuccinia psidii MF-1</name>
    <dbReference type="NCBI Taxonomy" id="1389203"/>
    <lineage>
        <taxon>Eukaryota</taxon>
        <taxon>Fungi</taxon>
        <taxon>Dikarya</taxon>
        <taxon>Basidiomycota</taxon>
        <taxon>Pucciniomycotina</taxon>
        <taxon>Pucciniomycetes</taxon>
        <taxon>Pucciniales</taxon>
        <taxon>Sphaerophragmiaceae</taxon>
        <taxon>Austropuccinia</taxon>
    </lineage>
</organism>
<protein>
    <submittedName>
        <fullName evidence="1">Uncharacterized protein</fullName>
    </submittedName>
</protein>
<gene>
    <name evidence="1" type="ORF">O181_105978</name>
</gene>
<dbReference type="Proteomes" id="UP000765509">
    <property type="component" value="Unassembled WGS sequence"/>
</dbReference>
<comment type="caution">
    <text evidence="1">The sequence shown here is derived from an EMBL/GenBank/DDBJ whole genome shotgun (WGS) entry which is preliminary data.</text>
</comment>
<keyword evidence="2" id="KW-1185">Reference proteome</keyword>
<proteinExistence type="predicted"/>
<sequence length="259" mass="29659">MHLPDHLDWWGPPMGVSEFAGERLVGILQNIKNNHLNSAMEETLMKKFSQKQRLKVQTPDKTTKQGGKSKKIYELRNKTYGRLLEYLRSTHPHLRDFGDLPHPQNALVLPNYETDLQSAEWRGIMKISSTQPNNIIYFKDVNSRSYGEVSPIIDLDCNNLHIGPIIIVKVLKNSEERIKQFKQVEVFMKALDIAQVEHSGFLSFIPMEKVVSLAAYRKLPAWTLGIHKPSFLVRSINKLVGLESQTLQIDGLHDFEMGT</sequence>
<accession>A0A9Q3JPZ8</accession>
<dbReference type="OrthoDB" id="2516931at2759"/>
<evidence type="ECO:0000313" key="1">
    <source>
        <dbReference type="EMBL" id="MBW0566263.1"/>
    </source>
</evidence>